<gene>
    <name evidence="2" type="ORF">SCHCODRAFT_110856</name>
</gene>
<evidence type="ECO:0000313" key="2">
    <source>
        <dbReference type="EMBL" id="EFI95368.1"/>
    </source>
</evidence>
<sequence>MSAEPSSAQLPNKKKLKPHRVIVTDSSVMIEIYKTNPNPSRTEMLEILEQLHGMVGNEECTIESVKQWFKRQKYAHAANERGLGDLQTSLSYPTLTADHIRTLTALYSAQKDAPDSVIASWALVCAGSDLSDVQRWIRDQRRLELGTPEISPVESTLGTSPVESTLGVSPIEVPPPVKGPPEPAPQRLSIRLPPLMLNAQQRPTEQRIPPPLPNYRDILSKALSSKGDAPPEQPPRTIEEWNQQFAPYDRMLDRFEERLRSARFADSPR</sequence>
<dbReference type="Proteomes" id="UP000007431">
    <property type="component" value="Unassembled WGS sequence"/>
</dbReference>
<protein>
    <recommendedName>
        <fullName evidence="4">Homeobox domain-containing protein</fullName>
    </recommendedName>
</protein>
<feature type="region of interest" description="Disordered" evidence="1">
    <location>
        <begin position="152"/>
        <end position="183"/>
    </location>
</feature>
<dbReference type="InParanoid" id="D8QAA9"/>
<keyword evidence="3" id="KW-1185">Reference proteome</keyword>
<dbReference type="AlphaFoldDB" id="D8QAA9"/>
<name>D8QAA9_SCHCM</name>
<feature type="compositionally biased region" description="Pro residues" evidence="1">
    <location>
        <begin position="172"/>
        <end position="183"/>
    </location>
</feature>
<feature type="non-terminal residue" evidence="2">
    <location>
        <position position="269"/>
    </location>
</feature>
<accession>D8QAA9</accession>
<proteinExistence type="predicted"/>
<feature type="compositionally biased region" description="Polar residues" evidence="1">
    <location>
        <begin position="153"/>
        <end position="167"/>
    </location>
</feature>
<evidence type="ECO:0008006" key="4">
    <source>
        <dbReference type="Google" id="ProtNLM"/>
    </source>
</evidence>
<dbReference type="VEuPathDB" id="FungiDB:SCHCODRAFT_02630797"/>
<dbReference type="HOGENOM" id="CLU_1034979_0_0_1"/>
<evidence type="ECO:0000256" key="1">
    <source>
        <dbReference type="SAM" id="MobiDB-lite"/>
    </source>
</evidence>
<evidence type="ECO:0000313" key="3">
    <source>
        <dbReference type="Proteomes" id="UP000007431"/>
    </source>
</evidence>
<reference evidence="2 3" key="1">
    <citation type="journal article" date="2010" name="Nat. Biotechnol.">
        <title>Genome sequence of the model mushroom Schizophyllum commune.</title>
        <authorList>
            <person name="Ohm R.A."/>
            <person name="de Jong J.F."/>
            <person name="Lugones L.G."/>
            <person name="Aerts A."/>
            <person name="Kothe E."/>
            <person name="Stajich J.E."/>
            <person name="de Vries R.P."/>
            <person name="Record E."/>
            <person name="Levasseur A."/>
            <person name="Baker S.E."/>
            <person name="Bartholomew K.A."/>
            <person name="Coutinho P.M."/>
            <person name="Erdmann S."/>
            <person name="Fowler T.J."/>
            <person name="Gathman A.C."/>
            <person name="Lombard V."/>
            <person name="Henrissat B."/>
            <person name="Knabe N."/>
            <person name="Kuees U."/>
            <person name="Lilly W.W."/>
            <person name="Lindquist E."/>
            <person name="Lucas S."/>
            <person name="Magnuson J.K."/>
            <person name="Piumi F."/>
            <person name="Raudaskoski M."/>
            <person name="Salamov A."/>
            <person name="Schmutz J."/>
            <person name="Schwarze F.W.M.R."/>
            <person name="vanKuyk P.A."/>
            <person name="Horton J.S."/>
            <person name="Grigoriev I.V."/>
            <person name="Woesten H.A.B."/>
        </authorList>
    </citation>
    <scope>NUCLEOTIDE SEQUENCE [LARGE SCALE GENOMIC DNA]</scope>
    <source>
        <strain evidence="3">H4-8 / FGSC 9210</strain>
    </source>
</reference>
<dbReference type="EMBL" id="GL377308">
    <property type="protein sequence ID" value="EFI95368.1"/>
    <property type="molecule type" value="Genomic_DNA"/>
</dbReference>
<dbReference type="OMA" id="DWFTRKR"/>
<organism evidence="3">
    <name type="scientific">Schizophyllum commune (strain H4-8 / FGSC 9210)</name>
    <name type="common">Split gill fungus</name>
    <dbReference type="NCBI Taxonomy" id="578458"/>
    <lineage>
        <taxon>Eukaryota</taxon>
        <taxon>Fungi</taxon>
        <taxon>Dikarya</taxon>
        <taxon>Basidiomycota</taxon>
        <taxon>Agaricomycotina</taxon>
        <taxon>Agaricomycetes</taxon>
        <taxon>Agaricomycetidae</taxon>
        <taxon>Agaricales</taxon>
        <taxon>Schizophyllaceae</taxon>
        <taxon>Schizophyllum</taxon>
    </lineage>
</organism>